<feature type="compositionally biased region" description="Polar residues" evidence="1">
    <location>
        <begin position="35"/>
        <end position="57"/>
    </location>
</feature>
<reference evidence="4" key="2">
    <citation type="submission" date="2013-04" db="EMBL/GenBank/DDBJ databases">
        <title>Genomic mechanisms accounting for the adaptation to parasitism in nematode-trapping fungi.</title>
        <authorList>
            <person name="Ahren D.G."/>
        </authorList>
    </citation>
    <scope>NUCLEOTIDE SEQUENCE [LARGE SCALE GENOMIC DNA]</scope>
    <source>
        <strain evidence="4">CBS 200.50</strain>
    </source>
</reference>
<organism evidence="3 4">
    <name type="scientific">Dactylellina haptotyla (strain CBS 200.50)</name>
    <name type="common">Nematode-trapping fungus</name>
    <name type="synonym">Monacrosporium haptotylum</name>
    <dbReference type="NCBI Taxonomy" id="1284197"/>
    <lineage>
        <taxon>Eukaryota</taxon>
        <taxon>Fungi</taxon>
        <taxon>Dikarya</taxon>
        <taxon>Ascomycota</taxon>
        <taxon>Pezizomycotina</taxon>
        <taxon>Orbiliomycetes</taxon>
        <taxon>Orbiliales</taxon>
        <taxon>Orbiliaceae</taxon>
        <taxon>Dactylellina</taxon>
    </lineage>
</organism>
<feature type="region of interest" description="Disordered" evidence="1">
    <location>
        <begin position="829"/>
        <end position="856"/>
    </location>
</feature>
<dbReference type="HOGENOM" id="CLU_258275_0_0_1"/>
<feature type="region of interest" description="Disordered" evidence="1">
    <location>
        <begin position="1255"/>
        <end position="1289"/>
    </location>
</feature>
<protein>
    <submittedName>
        <fullName evidence="3">Uncharacterized protein</fullName>
    </submittedName>
</protein>
<feature type="compositionally biased region" description="Polar residues" evidence="1">
    <location>
        <begin position="912"/>
        <end position="922"/>
    </location>
</feature>
<accession>S8A948</accession>
<name>S8A948_DACHA</name>
<evidence type="ECO:0000313" key="3">
    <source>
        <dbReference type="EMBL" id="EPS39545.1"/>
    </source>
</evidence>
<feature type="compositionally biased region" description="Polar residues" evidence="1">
    <location>
        <begin position="1199"/>
        <end position="1208"/>
    </location>
</feature>
<sequence>MYQHKFIWYCIFASFFLARIFAAPLLPPGKETNSEEANPQSSVNSSNTHDLPGSKNNFKNALARSAEEASGLLKLSTSPEEIRRRQSIENAGDQPGEPTSPTESGSPYWIRGNLPVTTAQLTSNSPVIAINADPEPTIKPAKEDVGSLAVPKEQKRQEVPPWHPGINPFEPSYRMDVACPPPFVIADYWKEKHPNVAQGTRERFSERLRKKCQENCLCLAPAGKVSFDPRPIGNRLGHLPVSERFYEKCDTPGDAVLCEEIGCLCELQVHLGLPISRAEGIRTVDSLPAIIKANYPGLSILHQDFGLITYSSVYRDWGYDPPEDKDRYIRYAPNTKEPYRLEGPGDGRTNYDYLRKLAVGGSIISGLGGWTLSKNLGAQGFGADGETTNRKKRSQGTEFHDAASAKQKLSPKKTQEASNFKQALDNNNKEDLNSRNMPPPGNLRKRSASDLLGGKNLIPQEGAPGVENTAYDTGYNTYSQLRKDISAGIAARPLPETWQSQDPHTKATDFSRLKSTCNERCKSIGNDQREIEIEGSSVGTQMLVGTPHRLADCRCYLKEALEPGDQGDSIEQPAMGLLAPPKLAPLQGLQSANNPSITDNKFPIDLTTEPDLGDHYRGNEMKATLKANHRRVPGAKEPYRVYRSEHEHPFASLGGLGGPLRKGSLRKRSIKDDSLRLGARVSSDDGADWGRYEIICGNFQQLRANVKAGLADQSLDDSWSRLAPYRSRSHFGDKIRECQRKCTCTVGPDGTASLACPPSRAGSVWLLQKVCDLANCLCYAAGKYPPQPEESLKLPPMDPSRETNQIPTIESLGNYKMWSLWGKFHNLPNEAGSGSNQNTQNAGGEEFNYPSYNSGRRLAPRTKEPYYLYGPSDDPSTSSYLQNVGVVGGAIGQDRGQSKNNLRKRARERGVSNLTPRSKRNTVSGSSNWYLDCNIHERFKVIPRLRRHEDGNIQTLLYYLDDSPASYEIFTKACIDFHICATTSFDETELEDACQEGSSKQYQNLRSLLLQNSINPGGSKCECRSTSEGLSEITDIISLSKCLSPPKRRLNICMRTKRSKDQMDAILSSRQSLDDKLKHGSLFQRSGRPFRYLLPETAIDKQPRCDPGNGYFIRHPNLQEQTGKVYRDKVSRCGARCTCEWQADGSYTFECKVGRNKLYLKMRGADDLGNMDLEHITTLSEFCPEICICERSIYQNDPTVGAASSPSNKHGDTVSRPKNMRIGDLLNPAGEDEQVRLPRNADGTYRRLVNGLKEPYYLEDPDPDTGSGDNSSLGAGLGPARYQGPKIHSADISRRDQSWELQGGYYEELYDNFINRATINRGYAADLLHASTIEDVDDQVEP</sequence>
<proteinExistence type="predicted"/>
<feature type="region of interest" description="Disordered" evidence="1">
    <location>
        <begin position="890"/>
        <end position="922"/>
    </location>
</feature>
<dbReference type="Proteomes" id="UP000015100">
    <property type="component" value="Unassembled WGS sequence"/>
</dbReference>
<keyword evidence="4" id="KW-1185">Reference proteome</keyword>
<evidence type="ECO:0000313" key="4">
    <source>
        <dbReference type="Proteomes" id="UP000015100"/>
    </source>
</evidence>
<reference evidence="3 4" key="1">
    <citation type="journal article" date="2013" name="PLoS Genet.">
        <title>Genomic mechanisms accounting for the adaptation to parasitism in nematode-trapping fungi.</title>
        <authorList>
            <person name="Meerupati T."/>
            <person name="Andersson K.M."/>
            <person name="Friman E."/>
            <person name="Kumar D."/>
            <person name="Tunlid A."/>
            <person name="Ahren D."/>
        </authorList>
    </citation>
    <scope>NUCLEOTIDE SEQUENCE [LARGE SCALE GENOMIC DNA]</scope>
    <source>
        <strain evidence="3 4">CBS 200.50</strain>
    </source>
</reference>
<dbReference type="EMBL" id="AQGS01000467">
    <property type="protein sequence ID" value="EPS39545.1"/>
    <property type="molecule type" value="Genomic_DNA"/>
</dbReference>
<feature type="region of interest" description="Disordered" evidence="1">
    <location>
        <begin position="1199"/>
        <end position="1220"/>
    </location>
</feature>
<evidence type="ECO:0000256" key="1">
    <source>
        <dbReference type="SAM" id="MobiDB-lite"/>
    </source>
</evidence>
<feature type="compositionally biased region" description="Polar residues" evidence="1">
    <location>
        <begin position="832"/>
        <end position="842"/>
    </location>
</feature>
<feature type="region of interest" description="Disordered" evidence="1">
    <location>
        <begin position="88"/>
        <end position="111"/>
    </location>
</feature>
<feature type="chain" id="PRO_5004560433" evidence="2">
    <location>
        <begin position="23"/>
        <end position="1342"/>
    </location>
</feature>
<keyword evidence="2" id="KW-0732">Signal</keyword>
<feature type="compositionally biased region" description="Polar residues" evidence="1">
    <location>
        <begin position="416"/>
        <end position="426"/>
    </location>
</feature>
<gene>
    <name evidence="3" type="ORF">H072_6635</name>
</gene>
<feature type="region of interest" description="Disordered" evidence="1">
    <location>
        <begin position="31"/>
        <end position="57"/>
    </location>
</feature>
<evidence type="ECO:0000256" key="2">
    <source>
        <dbReference type="SAM" id="SignalP"/>
    </source>
</evidence>
<comment type="caution">
    <text evidence="3">The sequence shown here is derived from an EMBL/GenBank/DDBJ whole genome shotgun (WGS) entry which is preliminary data.</text>
</comment>
<feature type="signal peptide" evidence="2">
    <location>
        <begin position="1"/>
        <end position="22"/>
    </location>
</feature>
<feature type="region of interest" description="Disordered" evidence="1">
    <location>
        <begin position="381"/>
        <end position="447"/>
    </location>
</feature>